<reference evidence="3 4" key="1">
    <citation type="submission" date="2016-03" db="EMBL/GenBank/DDBJ databases">
        <title>Comparative genomics of Rickettsiella.</title>
        <authorList>
            <person name="Chandler C."/>
            <person name="Wang Y."/>
        </authorList>
    </citation>
    <scope>NUCLEOTIDE SEQUENCE [LARGE SCALE GENOMIC DNA]</scope>
    <source>
        <strain evidence="3 4">RCFS May 2013</strain>
    </source>
</reference>
<dbReference type="EMBL" id="LUKY01000033">
    <property type="protein sequence ID" value="OIZ94342.1"/>
    <property type="molecule type" value="Genomic_DNA"/>
</dbReference>
<evidence type="ECO:0000259" key="2">
    <source>
        <dbReference type="Pfam" id="PF05036"/>
    </source>
</evidence>
<evidence type="ECO:0000313" key="3">
    <source>
        <dbReference type="EMBL" id="OIZ94342.1"/>
    </source>
</evidence>
<keyword evidence="1" id="KW-0812">Transmembrane</keyword>
<keyword evidence="1" id="KW-1133">Transmembrane helix</keyword>
<dbReference type="InterPro" id="IPR036680">
    <property type="entry name" value="SPOR-like_sf"/>
</dbReference>
<proteinExistence type="predicted"/>
<comment type="caution">
    <text evidence="3">The sequence shown here is derived from an EMBL/GenBank/DDBJ whole genome shotgun (WGS) entry which is preliminary data.</text>
</comment>
<dbReference type="Proteomes" id="UP000183924">
    <property type="component" value="Unassembled WGS sequence"/>
</dbReference>
<dbReference type="GO" id="GO:0042834">
    <property type="term" value="F:peptidoglycan binding"/>
    <property type="evidence" value="ECO:0007669"/>
    <property type="project" value="InterPro"/>
</dbReference>
<dbReference type="RefSeq" id="WP_071662833.1">
    <property type="nucleotide sequence ID" value="NZ_LUKY01000033.1"/>
</dbReference>
<evidence type="ECO:0000256" key="1">
    <source>
        <dbReference type="SAM" id="Phobius"/>
    </source>
</evidence>
<feature type="transmembrane region" description="Helical" evidence="1">
    <location>
        <begin position="25"/>
        <end position="43"/>
    </location>
</feature>
<dbReference type="STRING" id="1225476.A1D18_05745"/>
<dbReference type="Pfam" id="PF05036">
    <property type="entry name" value="SPOR"/>
    <property type="match status" value="1"/>
</dbReference>
<feature type="domain" description="SPOR" evidence="2">
    <location>
        <begin position="147"/>
        <end position="220"/>
    </location>
</feature>
<protein>
    <recommendedName>
        <fullName evidence="2">SPOR domain-containing protein</fullName>
    </recommendedName>
</protein>
<evidence type="ECO:0000313" key="4">
    <source>
        <dbReference type="Proteomes" id="UP000183924"/>
    </source>
</evidence>
<keyword evidence="4" id="KW-1185">Reference proteome</keyword>
<dbReference type="OrthoDB" id="8558195at2"/>
<dbReference type="SUPFAM" id="SSF110997">
    <property type="entry name" value="Sporulation related repeat"/>
    <property type="match status" value="1"/>
</dbReference>
<keyword evidence="1" id="KW-0472">Membrane</keyword>
<gene>
    <name evidence="3" type="ORF">A1D18_05745</name>
</gene>
<name>A0A1J8NJW5_9COXI</name>
<accession>A0A1J8NJW5</accession>
<dbReference type="AlphaFoldDB" id="A0A1J8NJW5"/>
<dbReference type="InterPro" id="IPR007730">
    <property type="entry name" value="SPOR-like_dom"/>
</dbReference>
<sequence>MAKDYAKKYIKYKYLTPRRKNNRSLWLMLGISIGLFILGLFFLKPIHKGKSIQPAEKISKNKNIKVPTPQSPEPKFDFYNILPQENLNLSSHVDSAMKEMPLSNNIASIHASLGQRPIDAMLSPTPEQVAIAEAKKQLEEEMGQLNHEAYVLVLGNFTERARAEQLQAQALLKGFPVQKKVNLFNGKPVYQIFMGPSDLNQLTQEKKRLNAAGLAAILVKITS</sequence>
<dbReference type="Gene3D" id="3.30.70.1070">
    <property type="entry name" value="Sporulation related repeat"/>
    <property type="match status" value="1"/>
</dbReference>
<organism evidence="3 4">
    <name type="scientific">Candidatus Rickettsiella isopodorum</name>
    <dbReference type="NCBI Taxonomy" id="1225476"/>
    <lineage>
        <taxon>Bacteria</taxon>
        <taxon>Pseudomonadati</taxon>
        <taxon>Pseudomonadota</taxon>
        <taxon>Gammaproteobacteria</taxon>
        <taxon>Legionellales</taxon>
        <taxon>Coxiellaceae</taxon>
        <taxon>Rickettsiella</taxon>
    </lineage>
</organism>